<protein>
    <submittedName>
        <fullName evidence="1">tRNA isopentenyl-2-thiomethyl-A-37 hydroxylase MiaE</fullName>
    </submittedName>
</protein>
<gene>
    <name evidence="1" type="primary">miaE</name>
    <name evidence="1" type="ORF">GCM10023333_01160</name>
</gene>
<dbReference type="RefSeq" id="WP_345332205.1">
    <property type="nucleotide sequence ID" value="NZ_BAABJZ010000003.1"/>
</dbReference>
<dbReference type="PIRSF" id="PIRSF020736">
    <property type="entry name" value="MiaE"/>
    <property type="match status" value="1"/>
</dbReference>
<dbReference type="InterPro" id="IPR012347">
    <property type="entry name" value="Ferritin-like"/>
</dbReference>
<dbReference type="Pfam" id="PF06175">
    <property type="entry name" value="MiaE"/>
    <property type="match status" value="1"/>
</dbReference>
<dbReference type="PANTHER" id="PTHR42637">
    <property type="entry name" value="TRNA-(MS[2]IO[6]A)-HYDROXYLASE"/>
    <property type="match status" value="1"/>
</dbReference>
<dbReference type="EMBL" id="BAABJZ010000003">
    <property type="protein sequence ID" value="GAA4872168.1"/>
    <property type="molecule type" value="Genomic_DNA"/>
</dbReference>
<reference evidence="2" key="1">
    <citation type="journal article" date="2019" name="Int. J. Syst. Evol. Microbiol.">
        <title>The Global Catalogue of Microorganisms (GCM) 10K type strain sequencing project: providing services to taxonomists for standard genome sequencing and annotation.</title>
        <authorList>
            <consortium name="The Broad Institute Genomics Platform"/>
            <consortium name="The Broad Institute Genome Sequencing Center for Infectious Disease"/>
            <person name="Wu L."/>
            <person name="Ma J."/>
        </authorList>
    </citation>
    <scope>NUCLEOTIDE SEQUENCE [LARGE SCALE GENOMIC DNA]</scope>
    <source>
        <strain evidence="2">JCM 18401</strain>
    </source>
</reference>
<dbReference type="PANTHER" id="PTHR42637:SF1">
    <property type="entry name" value="TRNA 2-(METHYLSULFANYL)-N(6)-ISOPENTENYLADENOSINE(37) HYDROXYLASE"/>
    <property type="match status" value="1"/>
</dbReference>
<accession>A0ABP9E8G3</accession>
<sequence>MLASVLSPVRQFVHCPTPASWLAEAPNQPAILLIDHANCELKAAQAAVRLLRRYSGDETDWLAAMAPCEDVAYGRCSVRRFLANVERYRLPQPGKRSALIDKLYLLVREELHHFRQVLEIMQRRGVAYDALPAGQYARDLRRACRTHEPACLVDQLIIGAYIEARSCERFAALIPLVDAELGQFYRSLLRSEARHFEDYLALAQGLSSEPVTERIRLIGQVEARLIERLDPLYRFHSGQPH</sequence>
<organism evidence="1 2">
    <name type="scientific">Ferrimonas pelagia</name>
    <dbReference type="NCBI Taxonomy" id="1177826"/>
    <lineage>
        <taxon>Bacteria</taxon>
        <taxon>Pseudomonadati</taxon>
        <taxon>Pseudomonadota</taxon>
        <taxon>Gammaproteobacteria</taxon>
        <taxon>Alteromonadales</taxon>
        <taxon>Ferrimonadaceae</taxon>
        <taxon>Ferrimonas</taxon>
    </lineage>
</organism>
<evidence type="ECO:0000313" key="1">
    <source>
        <dbReference type="EMBL" id="GAA4872168.1"/>
    </source>
</evidence>
<name>A0ABP9E8G3_9GAMM</name>
<dbReference type="InterPro" id="IPR009078">
    <property type="entry name" value="Ferritin-like_SF"/>
</dbReference>
<keyword evidence="2" id="KW-1185">Reference proteome</keyword>
<proteinExistence type="predicted"/>
<evidence type="ECO:0000313" key="2">
    <source>
        <dbReference type="Proteomes" id="UP001499988"/>
    </source>
</evidence>
<dbReference type="Gene3D" id="1.20.1260.10">
    <property type="match status" value="1"/>
</dbReference>
<dbReference type="SUPFAM" id="SSF47240">
    <property type="entry name" value="Ferritin-like"/>
    <property type="match status" value="1"/>
</dbReference>
<comment type="caution">
    <text evidence="1">The sequence shown here is derived from an EMBL/GenBank/DDBJ whole genome shotgun (WGS) entry which is preliminary data.</text>
</comment>
<dbReference type="Proteomes" id="UP001499988">
    <property type="component" value="Unassembled WGS sequence"/>
</dbReference>
<dbReference type="InterPro" id="IPR010386">
    <property type="entry name" value="tRNA-Hydrxlase_MiaE"/>
</dbReference>